<keyword evidence="10" id="KW-1185">Reference proteome</keyword>
<dbReference type="PANTHER" id="PTHR42844">
    <property type="entry name" value="DIHYDRONEOPTERIN ALDOLASE 1-RELATED"/>
    <property type="match status" value="1"/>
</dbReference>
<evidence type="ECO:0000256" key="1">
    <source>
        <dbReference type="ARBA" id="ARBA00001353"/>
    </source>
</evidence>
<dbReference type="InterPro" id="IPR043133">
    <property type="entry name" value="GTP-CH-I_C/QueF"/>
</dbReference>
<dbReference type="AlphaFoldDB" id="A0A1H7D0P1"/>
<evidence type="ECO:0000259" key="8">
    <source>
        <dbReference type="SMART" id="SM00905"/>
    </source>
</evidence>
<protein>
    <recommendedName>
        <fullName evidence="4">dihydroneopterin aldolase</fullName>
        <ecNumber evidence="4">4.1.2.25</ecNumber>
    </recommendedName>
    <alternativeName>
        <fullName evidence="7">7,8-dihydroneopterin aldolase</fullName>
    </alternativeName>
</protein>
<dbReference type="PANTHER" id="PTHR42844:SF1">
    <property type="entry name" value="DIHYDRONEOPTERIN ALDOLASE 1-RELATED"/>
    <property type="match status" value="1"/>
</dbReference>
<feature type="domain" description="Dihydroneopterin aldolase/epimerase" evidence="8">
    <location>
        <begin position="44"/>
        <end position="154"/>
    </location>
</feature>
<evidence type="ECO:0000256" key="7">
    <source>
        <dbReference type="ARBA" id="ARBA00032903"/>
    </source>
</evidence>
<dbReference type="RefSeq" id="WP_090870398.1">
    <property type="nucleotide sequence ID" value="NZ_FNYE01000024.1"/>
</dbReference>
<evidence type="ECO:0000313" key="9">
    <source>
        <dbReference type="EMBL" id="SEJ93052.1"/>
    </source>
</evidence>
<dbReference type="Gene3D" id="3.30.1130.10">
    <property type="match status" value="1"/>
</dbReference>
<dbReference type="GO" id="GO:0046656">
    <property type="term" value="P:folic acid biosynthetic process"/>
    <property type="evidence" value="ECO:0007669"/>
    <property type="project" value="UniProtKB-KW"/>
</dbReference>
<dbReference type="SMART" id="SM00905">
    <property type="entry name" value="FolB"/>
    <property type="match status" value="1"/>
</dbReference>
<dbReference type="GO" id="GO:0005737">
    <property type="term" value="C:cytoplasm"/>
    <property type="evidence" value="ECO:0007669"/>
    <property type="project" value="TreeGrafter"/>
</dbReference>
<evidence type="ECO:0000256" key="6">
    <source>
        <dbReference type="ARBA" id="ARBA00023239"/>
    </source>
</evidence>
<dbReference type="NCBIfam" id="TIGR00526">
    <property type="entry name" value="folB_dom"/>
    <property type="match status" value="1"/>
</dbReference>
<dbReference type="EC" id="4.1.2.25" evidence="4"/>
<keyword evidence="5" id="KW-0289">Folate biosynthesis</keyword>
<dbReference type="STRING" id="667676.SAMN05192539_102458"/>
<evidence type="ECO:0000256" key="4">
    <source>
        <dbReference type="ARBA" id="ARBA00013043"/>
    </source>
</evidence>
<dbReference type="GO" id="GO:0004150">
    <property type="term" value="F:dihydroneopterin aldolase activity"/>
    <property type="evidence" value="ECO:0007669"/>
    <property type="project" value="UniProtKB-EC"/>
</dbReference>
<dbReference type="SUPFAM" id="SSF55620">
    <property type="entry name" value="Tetrahydrobiopterin biosynthesis enzymes-like"/>
    <property type="match status" value="1"/>
</dbReference>
<comment type="catalytic activity">
    <reaction evidence="1">
        <text>7,8-dihydroneopterin = 6-hydroxymethyl-7,8-dihydropterin + glycolaldehyde</text>
        <dbReference type="Rhea" id="RHEA:10540"/>
        <dbReference type="ChEBI" id="CHEBI:17001"/>
        <dbReference type="ChEBI" id="CHEBI:17071"/>
        <dbReference type="ChEBI" id="CHEBI:44841"/>
        <dbReference type="EC" id="4.1.2.25"/>
    </reaction>
</comment>
<keyword evidence="6" id="KW-0456">Lyase</keyword>
<comment type="similarity">
    <text evidence="3">Belongs to the DHNA family.</text>
</comment>
<organism evidence="9 10">
    <name type="scientific">Paraburkholderia diazotrophica</name>
    <dbReference type="NCBI Taxonomy" id="667676"/>
    <lineage>
        <taxon>Bacteria</taxon>
        <taxon>Pseudomonadati</taxon>
        <taxon>Pseudomonadota</taxon>
        <taxon>Betaproteobacteria</taxon>
        <taxon>Burkholderiales</taxon>
        <taxon>Burkholderiaceae</taxon>
        <taxon>Paraburkholderia</taxon>
    </lineage>
</organism>
<evidence type="ECO:0000313" key="10">
    <source>
        <dbReference type="Proteomes" id="UP000198866"/>
    </source>
</evidence>
<reference evidence="10" key="1">
    <citation type="submission" date="2016-10" db="EMBL/GenBank/DDBJ databases">
        <authorList>
            <person name="Varghese N."/>
            <person name="Submissions S."/>
        </authorList>
    </citation>
    <scope>NUCLEOTIDE SEQUENCE [LARGE SCALE GENOMIC DNA]</scope>
    <source>
        <strain evidence="10">LMG 26031</strain>
    </source>
</reference>
<evidence type="ECO:0000256" key="3">
    <source>
        <dbReference type="ARBA" id="ARBA00005708"/>
    </source>
</evidence>
<dbReference type="InterPro" id="IPR006156">
    <property type="entry name" value="Dihydroneopterin_aldolase"/>
</dbReference>
<evidence type="ECO:0000256" key="5">
    <source>
        <dbReference type="ARBA" id="ARBA00022909"/>
    </source>
</evidence>
<dbReference type="OrthoDB" id="9810587at2"/>
<name>A0A1H7D0P1_9BURK</name>
<comment type="pathway">
    <text evidence="2">Cofactor biosynthesis; tetrahydrofolate biosynthesis; 2-amino-4-hydroxy-6-hydroxymethyl-7,8-dihydropteridine diphosphate from 7,8-dihydroneopterin triphosphate: step 3/4.</text>
</comment>
<dbReference type="InterPro" id="IPR006157">
    <property type="entry name" value="FolB_dom"/>
</dbReference>
<proteinExistence type="inferred from homology"/>
<gene>
    <name evidence="9" type="ORF">SAMN05192539_102458</name>
</gene>
<dbReference type="Pfam" id="PF02152">
    <property type="entry name" value="FolB"/>
    <property type="match status" value="1"/>
</dbReference>
<evidence type="ECO:0000256" key="2">
    <source>
        <dbReference type="ARBA" id="ARBA00005013"/>
    </source>
</evidence>
<dbReference type="Proteomes" id="UP000198866">
    <property type="component" value="Unassembled WGS sequence"/>
</dbReference>
<accession>A0A1H7D0P1</accession>
<sequence length="161" mass="17532">MDRFNPASSPLHFTVVLPSSARPMPAPADRTEPAAALRTALDIVYIEGFVAQTVIGIDTDELHEPQPIQLDLSIGVPSLRACETDQIGDTINYAAVRAELHTLLATHKVQLLEALAERIAQLLIARFGAHWVRVKLCKPAKFDDVAAVGVIIERRRGDGHA</sequence>
<dbReference type="EMBL" id="FNYE01000024">
    <property type="protein sequence ID" value="SEJ93052.1"/>
    <property type="molecule type" value="Genomic_DNA"/>
</dbReference>